<name>A0A9P9W941_9PEZI</name>
<accession>A0A9P9W941</accession>
<dbReference type="PANTHER" id="PTHR12801:SF114">
    <property type="entry name" value="EXONUCLEASE, PUTATIVE (AFU_ORTHOLOGUE AFUA_7G00870)-RELATED"/>
    <property type="match status" value="1"/>
</dbReference>
<dbReference type="InterPro" id="IPR012337">
    <property type="entry name" value="RNaseH-like_sf"/>
</dbReference>
<dbReference type="InterPro" id="IPR013087">
    <property type="entry name" value="Znf_C2H2_type"/>
</dbReference>
<dbReference type="EMBL" id="JAFIMR010000067">
    <property type="protein sequence ID" value="KAI1850837.1"/>
    <property type="molecule type" value="Genomic_DNA"/>
</dbReference>
<protein>
    <recommendedName>
        <fullName evidence="5">C2H2-type domain-containing protein</fullName>
    </recommendedName>
</protein>
<dbReference type="SMART" id="SM00479">
    <property type="entry name" value="EXOIII"/>
    <property type="match status" value="1"/>
</dbReference>
<feature type="region of interest" description="Disordered" evidence="4">
    <location>
        <begin position="108"/>
        <end position="136"/>
    </location>
</feature>
<dbReference type="InterPro" id="IPR036397">
    <property type="entry name" value="RNaseH_sf"/>
</dbReference>
<evidence type="ECO:0000313" key="6">
    <source>
        <dbReference type="EMBL" id="KAI1850837.1"/>
    </source>
</evidence>
<keyword evidence="1" id="KW-0540">Nuclease</keyword>
<feature type="domain" description="C2H2-type" evidence="5">
    <location>
        <begin position="14"/>
        <end position="36"/>
    </location>
</feature>
<dbReference type="OrthoDB" id="16516at2759"/>
<dbReference type="PANTHER" id="PTHR12801">
    <property type="entry name" value="RNA EXONUCLEASE REXO1 / RECO3 FAMILY MEMBER-RELATED"/>
    <property type="match status" value="1"/>
</dbReference>
<dbReference type="GO" id="GO:0006364">
    <property type="term" value="P:rRNA processing"/>
    <property type="evidence" value="ECO:0007669"/>
    <property type="project" value="TreeGrafter"/>
</dbReference>
<feature type="region of interest" description="Disordered" evidence="4">
    <location>
        <begin position="148"/>
        <end position="216"/>
    </location>
</feature>
<dbReference type="Gene3D" id="3.30.420.10">
    <property type="entry name" value="Ribonuclease H-like superfamily/Ribonuclease H"/>
    <property type="match status" value="1"/>
</dbReference>
<evidence type="ECO:0000313" key="7">
    <source>
        <dbReference type="Proteomes" id="UP000829685"/>
    </source>
</evidence>
<organism evidence="6 7">
    <name type="scientific">Neoarthrinium moseri</name>
    <dbReference type="NCBI Taxonomy" id="1658444"/>
    <lineage>
        <taxon>Eukaryota</taxon>
        <taxon>Fungi</taxon>
        <taxon>Dikarya</taxon>
        <taxon>Ascomycota</taxon>
        <taxon>Pezizomycotina</taxon>
        <taxon>Sordariomycetes</taxon>
        <taxon>Xylariomycetidae</taxon>
        <taxon>Amphisphaeriales</taxon>
        <taxon>Apiosporaceae</taxon>
        <taxon>Neoarthrinium</taxon>
    </lineage>
</organism>
<evidence type="ECO:0000256" key="1">
    <source>
        <dbReference type="ARBA" id="ARBA00022722"/>
    </source>
</evidence>
<proteinExistence type="predicted"/>
<dbReference type="Proteomes" id="UP000829685">
    <property type="component" value="Unassembled WGS sequence"/>
</dbReference>
<dbReference type="GO" id="GO:0000027">
    <property type="term" value="P:ribosomal large subunit assembly"/>
    <property type="evidence" value="ECO:0007669"/>
    <property type="project" value="TreeGrafter"/>
</dbReference>
<dbReference type="CDD" id="cd06137">
    <property type="entry name" value="DEDDh_RNase"/>
    <property type="match status" value="1"/>
</dbReference>
<evidence type="ECO:0000256" key="4">
    <source>
        <dbReference type="SAM" id="MobiDB-lite"/>
    </source>
</evidence>
<feature type="compositionally biased region" description="Polar residues" evidence="4">
    <location>
        <begin position="164"/>
        <end position="176"/>
    </location>
</feature>
<dbReference type="SUPFAM" id="SSF53098">
    <property type="entry name" value="Ribonuclease H-like"/>
    <property type="match status" value="1"/>
</dbReference>
<feature type="compositionally biased region" description="Basic and acidic residues" evidence="4">
    <location>
        <begin position="116"/>
        <end position="127"/>
    </location>
</feature>
<evidence type="ECO:0000256" key="3">
    <source>
        <dbReference type="ARBA" id="ARBA00022839"/>
    </source>
</evidence>
<dbReference type="PROSITE" id="PS00028">
    <property type="entry name" value="ZINC_FINGER_C2H2_1"/>
    <property type="match status" value="1"/>
</dbReference>
<dbReference type="AlphaFoldDB" id="A0A9P9W941"/>
<evidence type="ECO:0000256" key="2">
    <source>
        <dbReference type="ARBA" id="ARBA00022801"/>
    </source>
</evidence>
<dbReference type="InterPro" id="IPR047021">
    <property type="entry name" value="REXO1/3/4-like"/>
</dbReference>
<comment type="caution">
    <text evidence="6">The sequence shown here is derived from an EMBL/GenBank/DDBJ whole genome shotgun (WGS) entry which is preliminary data.</text>
</comment>
<sequence>MTGASFGGSNAARCEDCGFDFYTERLAEMHAASTGHMARRYCDPCRTLFDDPRALHRHQWNDISNHQPHDPLPGAPSEISLSPFAGQPPVPPSHWYHWRLHGDVQDASTSFNQPYTDHDIVPPHIDRPTPAQQHAECFQSGFSISSEARSLPTNPALPTRPVDASQQYAESATSHGASPRELRPQSRSYPDGGIVDSQKPSDRRDNIGPPEPRSLVFLTPPQYPYVDVSPAGSVHHGNNEYMLFSTADQELLFQAVKLRRVSIPRLAQKKFLTPSNYGSWARLSTSPGMNPADFIVAPARSNRLSRRVVALDCEMVSVLHGRPQDKGERSELAQLCAIDVLTGEVLIDKLIRPRERVTNWRTRWSGVSWAAILAASSSGRLLHGWKSARTELLRYIDSDTILIGHDIIGDVQILRLAHANIVDTSVQTAEAVWGEAERFDRIWSLKDLAKSLTNLSIQAGKKGHDCVEDTFATREVALWCIRCPKELEAWANRTRADLQRKKIEAEKKRFEKLKMLEKECKSRDGLGSDAKSD</sequence>
<dbReference type="GO" id="GO:0004527">
    <property type="term" value="F:exonuclease activity"/>
    <property type="evidence" value="ECO:0007669"/>
    <property type="project" value="UniProtKB-KW"/>
</dbReference>
<keyword evidence="7" id="KW-1185">Reference proteome</keyword>
<keyword evidence="3" id="KW-0269">Exonuclease</keyword>
<dbReference type="InterPro" id="IPR013520">
    <property type="entry name" value="Ribonucl_H"/>
</dbReference>
<feature type="region of interest" description="Disordered" evidence="4">
    <location>
        <begin position="64"/>
        <end position="86"/>
    </location>
</feature>
<gene>
    <name evidence="6" type="ORF">JX265_013317</name>
</gene>
<keyword evidence="2" id="KW-0378">Hydrolase</keyword>
<dbReference type="GO" id="GO:0003676">
    <property type="term" value="F:nucleic acid binding"/>
    <property type="evidence" value="ECO:0007669"/>
    <property type="project" value="InterPro"/>
</dbReference>
<evidence type="ECO:0000259" key="5">
    <source>
        <dbReference type="PROSITE" id="PS00028"/>
    </source>
</evidence>
<dbReference type="GO" id="GO:0005634">
    <property type="term" value="C:nucleus"/>
    <property type="evidence" value="ECO:0007669"/>
    <property type="project" value="TreeGrafter"/>
</dbReference>
<reference evidence="6" key="1">
    <citation type="submission" date="2021-03" db="EMBL/GenBank/DDBJ databases">
        <title>Revisited historic fungal species revealed as producer of novel bioactive compounds through whole genome sequencing and comparative genomics.</title>
        <authorList>
            <person name="Vignolle G.A."/>
            <person name="Hochenegger N."/>
            <person name="Mach R.L."/>
            <person name="Mach-Aigner A.R."/>
            <person name="Javad Rahimi M."/>
            <person name="Salim K.A."/>
            <person name="Chan C.M."/>
            <person name="Lim L.B.L."/>
            <person name="Cai F."/>
            <person name="Druzhinina I.S."/>
            <person name="U'Ren J.M."/>
            <person name="Derntl C."/>
        </authorList>
    </citation>
    <scope>NUCLEOTIDE SEQUENCE</scope>
    <source>
        <strain evidence="6">TUCIM 5799</strain>
    </source>
</reference>